<evidence type="ECO:0000256" key="3">
    <source>
        <dbReference type="ARBA" id="ARBA00021622"/>
    </source>
</evidence>
<keyword evidence="11 13" id="KW-1006">Bacterial flagellum protein export</keyword>
<evidence type="ECO:0000256" key="4">
    <source>
        <dbReference type="ARBA" id="ARBA00022448"/>
    </source>
</evidence>
<evidence type="ECO:0000313" key="15">
    <source>
        <dbReference type="EMBL" id="SKA21849.1"/>
    </source>
</evidence>
<keyword evidence="7 13" id="KW-1005">Bacterial flagellum biogenesis</keyword>
<keyword evidence="15" id="KW-0966">Cell projection</keyword>
<keyword evidence="6 13" id="KW-0812">Transmembrane</keyword>
<dbReference type="Gene3D" id="6.10.250.2080">
    <property type="match status" value="1"/>
</dbReference>
<evidence type="ECO:0000256" key="5">
    <source>
        <dbReference type="ARBA" id="ARBA00022475"/>
    </source>
</evidence>
<feature type="transmembrane region" description="Helical" evidence="13">
    <location>
        <begin position="83"/>
        <end position="111"/>
    </location>
</feature>
<feature type="transmembrane region" description="Helical" evidence="13">
    <location>
        <begin position="189"/>
        <end position="212"/>
    </location>
</feature>
<keyword evidence="9 13" id="KW-1133">Transmembrane helix</keyword>
<evidence type="ECO:0000256" key="12">
    <source>
        <dbReference type="ARBA" id="ARBA00025078"/>
    </source>
</evidence>
<dbReference type="Proteomes" id="UP000190061">
    <property type="component" value="Unassembled WGS sequence"/>
</dbReference>
<gene>
    <name evidence="13" type="primary">flhB</name>
    <name evidence="15" type="ORF">SAMN02745674_02505</name>
</gene>
<evidence type="ECO:0000256" key="7">
    <source>
        <dbReference type="ARBA" id="ARBA00022795"/>
    </source>
</evidence>
<keyword evidence="16" id="KW-1185">Reference proteome</keyword>
<dbReference type="SUPFAM" id="SSF160544">
    <property type="entry name" value="EscU C-terminal domain-like"/>
    <property type="match status" value="1"/>
</dbReference>
<dbReference type="FunFam" id="3.40.1690.10:FF:000001">
    <property type="entry name" value="Flagellar biosynthetic protein FlhB"/>
    <property type="match status" value="1"/>
</dbReference>
<dbReference type="AlphaFoldDB" id="A0A1T4S0P5"/>
<evidence type="ECO:0000256" key="9">
    <source>
        <dbReference type="ARBA" id="ARBA00022989"/>
    </source>
</evidence>
<dbReference type="Pfam" id="PF01312">
    <property type="entry name" value="Bac_export_2"/>
    <property type="match status" value="1"/>
</dbReference>
<dbReference type="OrthoDB" id="9807950at2"/>
<feature type="compositionally biased region" description="Basic and acidic residues" evidence="14">
    <location>
        <begin position="7"/>
        <end position="27"/>
    </location>
</feature>
<keyword evidence="10 13" id="KW-0472">Membrane</keyword>
<proteinExistence type="inferred from homology"/>
<dbReference type="GO" id="GO:0044780">
    <property type="term" value="P:bacterial-type flagellum assembly"/>
    <property type="evidence" value="ECO:0007669"/>
    <property type="project" value="InterPro"/>
</dbReference>
<evidence type="ECO:0000256" key="6">
    <source>
        <dbReference type="ARBA" id="ARBA00022692"/>
    </source>
</evidence>
<dbReference type="GO" id="GO:0005886">
    <property type="term" value="C:plasma membrane"/>
    <property type="evidence" value="ECO:0007669"/>
    <property type="project" value="UniProtKB-SubCell"/>
</dbReference>
<dbReference type="NCBIfam" id="TIGR00328">
    <property type="entry name" value="flhB"/>
    <property type="match status" value="1"/>
</dbReference>
<evidence type="ECO:0000256" key="11">
    <source>
        <dbReference type="ARBA" id="ARBA00023225"/>
    </source>
</evidence>
<dbReference type="InterPro" id="IPR029025">
    <property type="entry name" value="T3SS_substrate_exporter_C"/>
</dbReference>
<feature type="compositionally biased region" description="Low complexity" evidence="14">
    <location>
        <begin position="369"/>
        <end position="388"/>
    </location>
</feature>
<dbReference type="InterPro" id="IPR006136">
    <property type="entry name" value="FlhB"/>
</dbReference>
<dbReference type="PROSITE" id="PS50920">
    <property type="entry name" value="SOLCAR"/>
    <property type="match status" value="1"/>
</dbReference>
<comment type="similarity">
    <text evidence="2 13">Belongs to the type III secretion exporter family.</text>
</comment>
<evidence type="ECO:0000256" key="14">
    <source>
        <dbReference type="SAM" id="MobiDB-lite"/>
    </source>
</evidence>
<dbReference type="Gene3D" id="3.40.1690.10">
    <property type="entry name" value="secretion proteins EscU"/>
    <property type="match status" value="1"/>
</dbReference>
<dbReference type="PRINTS" id="PR00950">
    <property type="entry name" value="TYPE3IMSPROT"/>
</dbReference>
<dbReference type="InterPro" id="IPR018108">
    <property type="entry name" value="MCP_transmembrane"/>
</dbReference>
<dbReference type="STRING" id="1122188.SAMN02745674_02505"/>
<comment type="function">
    <text evidence="12 13">Required for formation of the rod structure in the basal body of the flagellar apparatus. Together with FliI and FliH, may constitute the export apparatus of flagellin.</text>
</comment>
<keyword evidence="5 13" id="KW-1003">Cell membrane</keyword>
<evidence type="ECO:0000313" key="16">
    <source>
        <dbReference type="Proteomes" id="UP000190061"/>
    </source>
</evidence>
<comment type="subcellular location">
    <subcellularLocation>
        <location evidence="1">Cell membrane</location>
        <topology evidence="1">Multi-pass membrane protein</topology>
    </subcellularLocation>
</comment>
<protein>
    <recommendedName>
        <fullName evidence="3 13">Flagellar biosynthetic protein FlhB</fullName>
    </recommendedName>
</protein>
<evidence type="ECO:0000256" key="2">
    <source>
        <dbReference type="ARBA" id="ARBA00010690"/>
    </source>
</evidence>
<accession>A0A1T4S0P5</accession>
<keyword evidence="15" id="KW-0969">Cilium</keyword>
<dbReference type="PANTHER" id="PTHR30531">
    <property type="entry name" value="FLAGELLAR BIOSYNTHETIC PROTEIN FLHB"/>
    <property type="match status" value="1"/>
</dbReference>
<feature type="region of interest" description="Disordered" evidence="14">
    <location>
        <begin position="367"/>
        <end position="388"/>
    </location>
</feature>
<reference evidence="15 16" key="1">
    <citation type="submission" date="2017-02" db="EMBL/GenBank/DDBJ databases">
        <authorList>
            <person name="Peterson S.W."/>
        </authorList>
    </citation>
    <scope>NUCLEOTIDE SEQUENCE [LARGE SCALE GENOMIC DNA]</scope>
    <source>
        <strain evidence="15 16">DSM 21749</strain>
    </source>
</reference>
<feature type="transmembrane region" description="Helical" evidence="13">
    <location>
        <begin position="151"/>
        <end position="169"/>
    </location>
</feature>
<sequence length="388" mass="41872">MSEQQDQQDKTEQPTEKRLRDAREKGEVARSRELGHVAVLGITAIAIMLLAPGIGGAAKNWLRDALTIEQAALGRPDRLIPHFMGLVGGLMLPVLPVIAAAFAACMVGPMLMSGIRFSSKSLQPDFKRLNPASGLKRIYGKEGFAELLRSLLRVLLVVGVGGTVIFGAFRQLLAMPGMTLEGAIGSGLGTAMAALLAMIASLGLIAAVDVPWQKVQHRNKLKMTKQEVRDELKQTEGNPEIKARVRQVARQMSQRRMMEAVPTADVVVMNPTHYAVALKYDAGKMRAPRLVAKGVDEMALMIRDVAEKNRVSVIEAPPLARALYRQAQVDQEIPVKLYAAVAQVLSYVYQLKHWHPAQGPAPSLVVPEVGADGAPDPVDGGADGNPAR</sequence>
<evidence type="ECO:0000256" key="1">
    <source>
        <dbReference type="ARBA" id="ARBA00004651"/>
    </source>
</evidence>
<dbReference type="RefSeq" id="WP_078759043.1">
    <property type="nucleotide sequence ID" value="NZ_FUXP01000012.1"/>
</dbReference>
<organism evidence="15 16">
    <name type="scientific">Lysobacter spongiicola DSM 21749</name>
    <dbReference type="NCBI Taxonomy" id="1122188"/>
    <lineage>
        <taxon>Bacteria</taxon>
        <taxon>Pseudomonadati</taxon>
        <taxon>Pseudomonadota</taxon>
        <taxon>Gammaproteobacteria</taxon>
        <taxon>Lysobacterales</taxon>
        <taxon>Lysobacteraceae</taxon>
        <taxon>Novilysobacter</taxon>
    </lineage>
</organism>
<dbReference type="EMBL" id="FUXP01000012">
    <property type="protein sequence ID" value="SKA21849.1"/>
    <property type="molecule type" value="Genomic_DNA"/>
</dbReference>
<feature type="transmembrane region" description="Helical" evidence="13">
    <location>
        <begin position="34"/>
        <end position="54"/>
    </location>
</feature>
<feature type="region of interest" description="Disordered" evidence="14">
    <location>
        <begin position="1"/>
        <end position="27"/>
    </location>
</feature>
<dbReference type="GO" id="GO:0009306">
    <property type="term" value="P:protein secretion"/>
    <property type="evidence" value="ECO:0007669"/>
    <property type="project" value="InterPro"/>
</dbReference>
<evidence type="ECO:0000256" key="13">
    <source>
        <dbReference type="RuleBase" id="RU364091"/>
    </source>
</evidence>
<keyword evidence="4 13" id="KW-0813">Transport</keyword>
<name>A0A1T4S0P5_9GAMM</name>
<keyword evidence="8 13" id="KW-0653">Protein transport</keyword>
<evidence type="ECO:0000256" key="10">
    <source>
        <dbReference type="ARBA" id="ARBA00023136"/>
    </source>
</evidence>
<evidence type="ECO:0000256" key="8">
    <source>
        <dbReference type="ARBA" id="ARBA00022927"/>
    </source>
</evidence>
<keyword evidence="15" id="KW-0282">Flagellum</keyword>
<dbReference type="PANTHER" id="PTHR30531:SF12">
    <property type="entry name" value="FLAGELLAR BIOSYNTHETIC PROTEIN FLHB"/>
    <property type="match status" value="1"/>
</dbReference>
<dbReference type="InterPro" id="IPR006135">
    <property type="entry name" value="T3SS_substrate_exporter"/>
</dbReference>